<evidence type="ECO:0000256" key="13">
    <source>
        <dbReference type="HAMAP-Rule" id="MF_00015"/>
    </source>
</evidence>
<dbReference type="Gene3D" id="2.10.109.10">
    <property type="entry name" value="Umud Fragment, subunit A"/>
    <property type="match status" value="1"/>
</dbReference>
<dbReference type="GO" id="GO:0006281">
    <property type="term" value="P:DNA repair"/>
    <property type="evidence" value="ECO:0007669"/>
    <property type="project" value="UniProtKB-UniRule"/>
</dbReference>
<evidence type="ECO:0000256" key="9">
    <source>
        <dbReference type="ARBA" id="ARBA00023125"/>
    </source>
</evidence>
<dbReference type="GO" id="GO:0006508">
    <property type="term" value="P:proteolysis"/>
    <property type="evidence" value="ECO:0007669"/>
    <property type="project" value="InterPro"/>
</dbReference>
<dbReference type="GO" id="GO:0009432">
    <property type="term" value="P:SOS response"/>
    <property type="evidence" value="ECO:0007669"/>
    <property type="project" value="UniProtKB-UniRule"/>
</dbReference>
<dbReference type="HAMAP" id="MF_00015">
    <property type="entry name" value="LexA"/>
    <property type="match status" value="1"/>
</dbReference>
<keyword evidence="7 13" id="KW-0068">Autocatalytic cleavage</keyword>
<keyword evidence="8 13" id="KW-0805">Transcription regulation</keyword>
<evidence type="ECO:0000256" key="3">
    <source>
        <dbReference type="ARBA" id="ARBA00022491"/>
    </source>
</evidence>
<dbReference type="PANTHER" id="PTHR33516:SF2">
    <property type="entry name" value="LEXA REPRESSOR-RELATED"/>
    <property type="match status" value="1"/>
</dbReference>
<protein>
    <recommendedName>
        <fullName evidence="13">LexA repressor</fullName>
        <ecNumber evidence="13">3.4.21.88</ecNumber>
    </recommendedName>
</protein>
<keyword evidence="10 13" id="KW-0804">Transcription</keyword>
<name>F0BDP0_9XANT</name>
<dbReference type="FunFam" id="2.10.109.10:FF:000001">
    <property type="entry name" value="LexA repressor"/>
    <property type="match status" value="1"/>
</dbReference>
<evidence type="ECO:0000256" key="4">
    <source>
        <dbReference type="ARBA" id="ARBA00022705"/>
    </source>
</evidence>
<evidence type="ECO:0000256" key="6">
    <source>
        <dbReference type="ARBA" id="ARBA00022801"/>
    </source>
</evidence>
<evidence type="ECO:0000313" key="18">
    <source>
        <dbReference type="Proteomes" id="UP000003299"/>
    </source>
</evidence>
<dbReference type="EMBL" id="AEQV01000070">
    <property type="protein sequence ID" value="EGD09415.1"/>
    <property type="molecule type" value="Genomic_DNA"/>
</dbReference>
<comment type="function">
    <text evidence="13">Represses a number of genes involved in the response to DNA damage (SOS response), including recA and lexA. In the presence of single-stranded DNA, RecA interacts with LexA causing an autocatalytic cleavage which disrupts the DNA-binding part of LexA, leading to derepression of the SOS regulon and eventually DNA repair.</text>
</comment>
<evidence type="ECO:0000256" key="11">
    <source>
        <dbReference type="ARBA" id="ARBA00023204"/>
    </source>
</evidence>
<dbReference type="GO" id="GO:0001217">
    <property type="term" value="F:DNA-binding transcription repressor activity"/>
    <property type="evidence" value="ECO:0007669"/>
    <property type="project" value="UniProtKB-ARBA"/>
</dbReference>
<evidence type="ECO:0000256" key="14">
    <source>
        <dbReference type="RuleBase" id="RU003991"/>
    </source>
</evidence>
<dbReference type="MEROPS" id="S24.001"/>
<keyword evidence="11 13" id="KW-0234">DNA repair</keyword>
<dbReference type="GO" id="GO:0032993">
    <property type="term" value="C:protein-DNA complex"/>
    <property type="evidence" value="ECO:0007669"/>
    <property type="project" value="UniProtKB-ARBA"/>
</dbReference>
<dbReference type="Gene3D" id="1.10.10.10">
    <property type="entry name" value="Winged helix-like DNA-binding domain superfamily/Winged helix DNA-binding domain"/>
    <property type="match status" value="1"/>
</dbReference>
<dbReference type="CDD" id="cd06529">
    <property type="entry name" value="S24_LexA-like"/>
    <property type="match status" value="1"/>
</dbReference>
<keyword evidence="3 13" id="KW-0678">Repressor</keyword>
<evidence type="ECO:0000256" key="8">
    <source>
        <dbReference type="ARBA" id="ARBA00023015"/>
    </source>
</evidence>
<dbReference type="GO" id="GO:0006260">
    <property type="term" value="P:DNA replication"/>
    <property type="evidence" value="ECO:0007669"/>
    <property type="project" value="UniProtKB-UniRule"/>
</dbReference>
<dbReference type="AlphaFoldDB" id="F0BDP0"/>
<dbReference type="InterPro" id="IPR015927">
    <property type="entry name" value="Peptidase_S24_S26A/B/C"/>
</dbReference>
<dbReference type="InterPro" id="IPR006197">
    <property type="entry name" value="Peptidase_S24_LexA"/>
</dbReference>
<dbReference type="InterPro" id="IPR036388">
    <property type="entry name" value="WH-like_DNA-bd_sf"/>
</dbReference>
<dbReference type="PRINTS" id="PR00726">
    <property type="entry name" value="LEXASERPTASE"/>
</dbReference>
<dbReference type="NCBIfam" id="TIGR00498">
    <property type="entry name" value="lexA"/>
    <property type="match status" value="1"/>
</dbReference>
<accession>F0BDP0</accession>
<evidence type="ECO:0000256" key="5">
    <source>
        <dbReference type="ARBA" id="ARBA00022763"/>
    </source>
</evidence>
<comment type="subunit">
    <text evidence="2 13">Homodimer.</text>
</comment>
<dbReference type="InterPro" id="IPR036390">
    <property type="entry name" value="WH_DNA-bd_sf"/>
</dbReference>
<dbReference type="EC" id="3.4.21.88" evidence="13"/>
<keyword evidence="6 13" id="KW-0378">Hydrolase</keyword>
<feature type="domain" description="Peptidase S24/S26A/S26B/S26C" evidence="15">
    <location>
        <begin position="128"/>
        <end position="241"/>
    </location>
</feature>
<dbReference type="InterPro" id="IPR050077">
    <property type="entry name" value="LexA_repressor"/>
</dbReference>
<comment type="similarity">
    <text evidence="1 13 14">Belongs to the peptidase S24 family.</text>
</comment>
<feature type="DNA-binding region" description="H-T-H motif" evidence="13">
    <location>
        <begin position="64"/>
        <end position="84"/>
    </location>
</feature>
<reference evidence="17 18" key="1">
    <citation type="journal article" date="2011" name="BMC Genomics">
        <title>Comparative genomics reveals diversity among xanthomonads infecting tomato and pepper.</title>
        <authorList>
            <person name="Potnis N."/>
            <person name="Krasileva K."/>
            <person name="Chow V."/>
            <person name="Almeida N.F."/>
            <person name="Patil P.B."/>
            <person name="Ryan R.P."/>
            <person name="Sharlach M."/>
            <person name="Behlau F."/>
            <person name="Dow J.M."/>
            <person name="Momol M.T."/>
            <person name="White F.F."/>
            <person name="Preston J.F."/>
            <person name="Vinatzer B.A."/>
            <person name="Koebnik R."/>
            <person name="Setubal J.C."/>
            <person name="Norman D.J."/>
            <person name="Staskawicz B.J."/>
            <person name="Jones J.B."/>
        </authorList>
    </citation>
    <scope>NUCLEOTIDE SEQUENCE [LARGE SCALE GENOMIC DNA]</scope>
    <source>
        <strain evidence="17 18">ATCC 35937</strain>
    </source>
</reference>
<feature type="active site" description="For autocatalytic cleavage activity" evidence="13">
    <location>
        <position position="170"/>
    </location>
</feature>
<sequence>MRHLDPVLDLAQPPLAIDTAPAAPLLRVAPLVVILLTMDLTDTQHAILTLIADRIDADGVPPSQTEIARAFGFKGVRAAQYHLEALEQAGAIRRVPGQARGIRLAGQGAQSRTPPVAEPLRDDVLRLPVLGRVAAGLPIGADIGSDDFVVLDRVFFSPSPDYLLKVQGDSMRDEGIFNGDLIGVHRTRDARSGQIVVARIDEEITVKLLKIGKDRIRLLPRNPDYAPIEVLPDQDFAIEGLYCGLLRPNR</sequence>
<feature type="domain" description="LexA repressor DNA-binding" evidence="16">
    <location>
        <begin position="39"/>
        <end position="101"/>
    </location>
</feature>
<evidence type="ECO:0000256" key="10">
    <source>
        <dbReference type="ARBA" id="ARBA00023163"/>
    </source>
</evidence>
<evidence type="ECO:0000256" key="7">
    <source>
        <dbReference type="ARBA" id="ARBA00022813"/>
    </source>
</evidence>
<dbReference type="GO" id="GO:0000976">
    <property type="term" value="F:transcription cis-regulatory region binding"/>
    <property type="evidence" value="ECO:0007669"/>
    <property type="project" value="UniProtKB-ARBA"/>
</dbReference>
<dbReference type="Pfam" id="PF01726">
    <property type="entry name" value="LexA_DNA_bind"/>
    <property type="match status" value="1"/>
</dbReference>
<dbReference type="eggNOG" id="COG1974">
    <property type="taxonomic scope" value="Bacteria"/>
</dbReference>
<proteinExistence type="inferred from homology"/>
<dbReference type="FunFam" id="1.10.10.10:FF:000009">
    <property type="entry name" value="LexA repressor"/>
    <property type="match status" value="1"/>
</dbReference>
<evidence type="ECO:0000259" key="15">
    <source>
        <dbReference type="Pfam" id="PF00717"/>
    </source>
</evidence>
<dbReference type="InterPro" id="IPR039418">
    <property type="entry name" value="LexA-like"/>
</dbReference>
<comment type="catalytic activity">
    <reaction evidence="13">
        <text>Hydrolysis of Ala-|-Gly bond in repressor LexA.</text>
        <dbReference type="EC" id="3.4.21.88"/>
    </reaction>
</comment>
<dbReference type="InterPro" id="IPR006199">
    <property type="entry name" value="LexA_DNA-bd_dom"/>
</dbReference>
<gene>
    <name evidence="13" type="primary">lexA</name>
    <name evidence="17" type="ORF">XVE_2257</name>
</gene>
<dbReference type="InterPro" id="IPR006200">
    <property type="entry name" value="LexA"/>
</dbReference>
<keyword evidence="9 13" id="KW-0238">DNA-binding</keyword>
<evidence type="ECO:0000256" key="2">
    <source>
        <dbReference type="ARBA" id="ARBA00011738"/>
    </source>
</evidence>
<dbReference type="PANTHER" id="PTHR33516">
    <property type="entry name" value="LEXA REPRESSOR"/>
    <property type="match status" value="1"/>
</dbReference>
<keyword evidence="12 13" id="KW-0742">SOS response</keyword>
<dbReference type="Pfam" id="PF00717">
    <property type="entry name" value="Peptidase_S24"/>
    <property type="match status" value="1"/>
</dbReference>
<keyword evidence="5 13" id="KW-0227">DNA damage</keyword>
<organism evidence="17 18">
    <name type="scientific">Xanthomonas vesicatoria ATCC 35937</name>
    <dbReference type="NCBI Taxonomy" id="925775"/>
    <lineage>
        <taxon>Bacteria</taxon>
        <taxon>Pseudomonadati</taxon>
        <taxon>Pseudomonadota</taxon>
        <taxon>Gammaproteobacteria</taxon>
        <taxon>Lysobacterales</taxon>
        <taxon>Lysobacteraceae</taxon>
        <taxon>Xanthomonas</taxon>
    </lineage>
</organism>
<evidence type="ECO:0000256" key="12">
    <source>
        <dbReference type="ARBA" id="ARBA00023236"/>
    </source>
</evidence>
<dbReference type="SUPFAM" id="SSF46785">
    <property type="entry name" value="Winged helix' DNA-binding domain"/>
    <property type="match status" value="1"/>
</dbReference>
<dbReference type="SUPFAM" id="SSF51306">
    <property type="entry name" value="LexA/Signal peptidase"/>
    <property type="match status" value="1"/>
</dbReference>
<keyword evidence="4 13" id="KW-0235">DNA replication</keyword>
<feature type="site" description="Cleavage; by autolysis" evidence="13">
    <location>
        <begin position="135"/>
        <end position="136"/>
    </location>
</feature>
<feature type="active site" description="For autocatalytic cleavage activity" evidence="13">
    <location>
        <position position="207"/>
    </location>
</feature>
<comment type="caution">
    <text evidence="17">The sequence shown here is derived from an EMBL/GenBank/DDBJ whole genome shotgun (WGS) entry which is preliminary data.</text>
</comment>
<evidence type="ECO:0000256" key="1">
    <source>
        <dbReference type="ARBA" id="ARBA00007484"/>
    </source>
</evidence>
<dbReference type="Proteomes" id="UP000003299">
    <property type="component" value="Unassembled WGS sequence"/>
</dbReference>
<dbReference type="GO" id="GO:0004252">
    <property type="term" value="F:serine-type endopeptidase activity"/>
    <property type="evidence" value="ECO:0007669"/>
    <property type="project" value="UniProtKB-UniRule"/>
</dbReference>
<evidence type="ECO:0000259" key="16">
    <source>
        <dbReference type="Pfam" id="PF01726"/>
    </source>
</evidence>
<evidence type="ECO:0000313" key="17">
    <source>
        <dbReference type="EMBL" id="EGD09415.1"/>
    </source>
</evidence>
<dbReference type="InterPro" id="IPR036286">
    <property type="entry name" value="LexA/Signal_pep-like_sf"/>
</dbReference>